<name>A0A2X1ULS2_9BURK</name>
<evidence type="ECO:0000256" key="5">
    <source>
        <dbReference type="ARBA" id="ARBA00022827"/>
    </source>
</evidence>
<comment type="pathway">
    <text evidence="2">Siderophore biosynthesis.</text>
</comment>
<evidence type="ECO:0000256" key="4">
    <source>
        <dbReference type="ARBA" id="ARBA00022630"/>
    </source>
</evidence>
<comment type="similarity">
    <text evidence="3">Belongs to the lysine N(6)-hydroxylase/L-ornithine N(5)-oxygenase family.</text>
</comment>
<reference evidence="8 9" key="1">
    <citation type="submission" date="2018-06" db="EMBL/GenBank/DDBJ databases">
        <authorList>
            <consortium name="Pathogen Informatics"/>
            <person name="Doyle S."/>
        </authorList>
    </citation>
    <scope>NUCLEOTIDE SEQUENCE [LARGE SCALE GENOMIC DNA]</scope>
    <source>
        <strain evidence="8 9">NCTC11009</strain>
    </source>
</reference>
<dbReference type="EMBL" id="UATH01000001">
    <property type="protein sequence ID" value="SPY08112.1"/>
    <property type="molecule type" value="Genomic_DNA"/>
</dbReference>
<protein>
    <submittedName>
        <fullName evidence="8">L-lysine 6-monooxygenase</fullName>
        <ecNumber evidence="8">1.14.13.59</ecNumber>
    </submittedName>
</protein>
<evidence type="ECO:0000256" key="6">
    <source>
        <dbReference type="ARBA" id="ARBA00022857"/>
    </source>
</evidence>
<keyword evidence="8" id="KW-0503">Monooxygenase</keyword>
<dbReference type="PANTHER" id="PTHR42802:SF1">
    <property type="entry name" value="L-ORNITHINE N(5)-MONOOXYGENASE"/>
    <property type="match status" value="1"/>
</dbReference>
<dbReference type="InterPro" id="IPR025700">
    <property type="entry name" value="Lys/Orn_oxygenase"/>
</dbReference>
<dbReference type="KEGG" id="our:CEQ07_03555"/>
<evidence type="ECO:0000313" key="8">
    <source>
        <dbReference type="EMBL" id="SPY08112.1"/>
    </source>
</evidence>
<dbReference type="Pfam" id="PF13434">
    <property type="entry name" value="Lys_Orn_oxgnase"/>
    <property type="match status" value="1"/>
</dbReference>
<evidence type="ECO:0000313" key="9">
    <source>
        <dbReference type="Proteomes" id="UP000250242"/>
    </source>
</evidence>
<proteinExistence type="inferred from homology"/>
<dbReference type="AlphaFoldDB" id="A0A2X1ULS2"/>
<dbReference type="EC" id="1.14.13.59" evidence="8"/>
<dbReference type="SUPFAM" id="SSF51905">
    <property type="entry name" value="FAD/NAD(P)-binding domain"/>
    <property type="match status" value="1"/>
</dbReference>
<sequence length="441" mass="50061">MNMAVDLLGVGLGPFNLGLAALLSKYPQFKSVFVERQNGFSWHQGMLLPGATLQVPFLADLVSMADPTHPMSFLNYLHLNDRLYAFMYLDRSLVFRSEYNHYCQWVAQQLDNCSFSEELVRISYDKTTEVFRSKTIKDSTAKYYDSQNIVIGIGTRPYIPSCFLKLRHPLITHSANFLTCWERLVECRNVTIVGGGQSAAECVLFLLSKMTPERLVRGDTIRWITRSPGFNPMEFSKLGQECFTPAYMSYFQQLERNVRHSLADSQGQLYKGISFYTIADIFDKIYEQSVGGGRHCLSLYSSTAVVDVELFNKSGVECFGLLVEHRDLKQKVILETDAVVLATGYKQIWPEWFESLKKDILLTDEYGDFIVNDDGSLMFKENLKGKVFVQNAEVYHQGVGSPDLGLAAYRNAIIVNKLLGGKYYYVTPPKKTAFQNFGLVT</sequence>
<keyword evidence="4" id="KW-0285">Flavoprotein</keyword>
<dbReference type="GO" id="GO:0047091">
    <property type="term" value="F:L-lysine 6-monooxygenase (NADPH) activity"/>
    <property type="evidence" value="ECO:0007669"/>
    <property type="project" value="UniProtKB-EC"/>
</dbReference>
<accession>A0A2X1ULS2</accession>
<organism evidence="8 9">
    <name type="scientific">Oligella urethralis</name>
    <dbReference type="NCBI Taxonomy" id="90245"/>
    <lineage>
        <taxon>Bacteria</taxon>
        <taxon>Pseudomonadati</taxon>
        <taxon>Pseudomonadota</taxon>
        <taxon>Betaproteobacteria</taxon>
        <taxon>Burkholderiales</taxon>
        <taxon>Alcaligenaceae</taxon>
        <taxon>Oligella</taxon>
    </lineage>
</organism>
<dbReference type="InterPro" id="IPR036188">
    <property type="entry name" value="FAD/NAD-bd_sf"/>
</dbReference>
<gene>
    <name evidence="8" type="primary">iucD_2</name>
    <name evidence="8" type="ORF">NCTC11009_01329</name>
</gene>
<comment type="cofactor">
    <cofactor evidence="1">
        <name>FAD</name>
        <dbReference type="ChEBI" id="CHEBI:57692"/>
    </cofactor>
</comment>
<dbReference type="RefSeq" id="WP_070470183.1">
    <property type="nucleotide sequence ID" value="NZ_CAUPHC010000006.1"/>
</dbReference>
<evidence type="ECO:0000256" key="2">
    <source>
        <dbReference type="ARBA" id="ARBA00004924"/>
    </source>
</evidence>
<dbReference type="Gene3D" id="3.50.50.60">
    <property type="entry name" value="FAD/NAD(P)-binding domain"/>
    <property type="match status" value="1"/>
</dbReference>
<keyword evidence="6" id="KW-0521">NADP</keyword>
<dbReference type="Proteomes" id="UP000250242">
    <property type="component" value="Unassembled WGS sequence"/>
</dbReference>
<evidence type="ECO:0000256" key="3">
    <source>
        <dbReference type="ARBA" id="ARBA00007588"/>
    </source>
</evidence>
<keyword evidence="7 8" id="KW-0560">Oxidoreductase</keyword>
<evidence type="ECO:0000256" key="1">
    <source>
        <dbReference type="ARBA" id="ARBA00001974"/>
    </source>
</evidence>
<keyword evidence="5" id="KW-0274">FAD</keyword>
<evidence type="ECO:0000256" key="7">
    <source>
        <dbReference type="ARBA" id="ARBA00023002"/>
    </source>
</evidence>
<dbReference type="PANTHER" id="PTHR42802">
    <property type="entry name" value="MONOOXYGENASE"/>
    <property type="match status" value="1"/>
</dbReference>